<dbReference type="InterPro" id="IPR018711">
    <property type="entry name" value="NAGPA"/>
</dbReference>
<dbReference type="KEGG" id="afx:JZ786_23475"/>
<dbReference type="GO" id="GO:0016798">
    <property type="term" value="F:hydrolase activity, acting on glycosyl bonds"/>
    <property type="evidence" value="ECO:0007669"/>
    <property type="project" value="UniProtKB-KW"/>
</dbReference>
<dbReference type="Pfam" id="PF09992">
    <property type="entry name" value="NAGPA"/>
    <property type="match status" value="1"/>
</dbReference>
<accession>A0A9X7Z6F3</accession>
<dbReference type="Proteomes" id="UP000663505">
    <property type="component" value="Chromosome"/>
</dbReference>
<keyword evidence="2" id="KW-0326">Glycosidase</keyword>
<feature type="domain" description="Phosphodiester glycosidase" evidence="1">
    <location>
        <begin position="97"/>
        <end position="277"/>
    </location>
</feature>
<evidence type="ECO:0000259" key="1">
    <source>
        <dbReference type="Pfam" id="PF09992"/>
    </source>
</evidence>
<gene>
    <name evidence="2" type="ORF">JZ786_23475</name>
</gene>
<protein>
    <submittedName>
        <fullName evidence="2">Phosphodiester glycosidase family protein</fullName>
    </submittedName>
</protein>
<sequence length="278" mass="29404">MLLGTAIHHFLPKPTPPKTIVKTLPPRENFVDTGFEAPIPLSVSHDTDSNGIFVKTEKYPGFTATVMEISNPLRVQVAMTKYKGSVGETVSQFVNDNHAVAGINGGSFTDSNDWRGTGGFPDGIVITNGNLMNKSGLGPQPIIGFTSRGKMIAGDYSYDQLKNMDVTQALSFYPVLVQNGQDIVQGNGGWGYAPRTVIGQKANGTVLLIVTNGRYENGPGNVGASLQDMADVLLQNGAVIGANLDGGSSATMILKGKLINEPTDVLGERKVATAIIVK</sequence>
<evidence type="ECO:0000313" key="2">
    <source>
        <dbReference type="EMBL" id="QSO47312.1"/>
    </source>
</evidence>
<keyword evidence="3" id="KW-1185">Reference proteome</keyword>
<dbReference type="EMBL" id="CP071182">
    <property type="protein sequence ID" value="QSO47312.1"/>
    <property type="molecule type" value="Genomic_DNA"/>
</dbReference>
<evidence type="ECO:0000313" key="3">
    <source>
        <dbReference type="Proteomes" id="UP000663505"/>
    </source>
</evidence>
<proteinExistence type="predicted"/>
<dbReference type="RefSeq" id="WP_206656667.1">
    <property type="nucleotide sequence ID" value="NZ_CP071182.1"/>
</dbReference>
<keyword evidence="2" id="KW-0378">Hydrolase</keyword>
<dbReference type="AlphaFoldDB" id="A0A9X7Z6F3"/>
<organism evidence="2 3">
    <name type="scientific">Alicyclobacillus mengziensis</name>
    <dbReference type="NCBI Taxonomy" id="2931921"/>
    <lineage>
        <taxon>Bacteria</taxon>
        <taxon>Bacillati</taxon>
        <taxon>Bacillota</taxon>
        <taxon>Bacilli</taxon>
        <taxon>Bacillales</taxon>
        <taxon>Alicyclobacillaceae</taxon>
        <taxon>Alicyclobacillus</taxon>
    </lineage>
</organism>
<reference evidence="2 3" key="1">
    <citation type="submission" date="2021-02" db="EMBL/GenBank/DDBJ databases">
        <title>Alicyclobacillus curvatus sp. nov. and Alicyclobacillus mengziensis sp. nov., two acidophilic bacteria isolated from acid mine drainage.</title>
        <authorList>
            <person name="Huang Y."/>
        </authorList>
    </citation>
    <scope>NUCLEOTIDE SEQUENCE [LARGE SCALE GENOMIC DNA]</scope>
    <source>
        <strain evidence="2 3">S30H14</strain>
    </source>
</reference>
<dbReference type="PANTHER" id="PTHR40446:SF2">
    <property type="entry name" value="N-ACETYLGLUCOSAMINE-1-PHOSPHODIESTER ALPHA-N-ACETYLGLUCOSAMINIDASE"/>
    <property type="match status" value="1"/>
</dbReference>
<dbReference type="PANTHER" id="PTHR40446">
    <property type="entry name" value="N-ACETYLGLUCOSAMINE-1-PHOSPHODIESTER ALPHA-N-ACETYLGLUCOSAMINIDASE"/>
    <property type="match status" value="1"/>
</dbReference>
<name>A0A9X7Z6F3_9BACL</name>